<protein>
    <submittedName>
        <fullName evidence="2">Uncharacterized protein</fullName>
    </submittedName>
</protein>
<reference evidence="2 3" key="1">
    <citation type="journal article" date="2015" name="Sci. Rep.">
        <title>Chromosome-level genome map provides insights into diverse defense mechanisms in the medicinal fungus Ganoderma sinense.</title>
        <authorList>
            <person name="Zhu Y."/>
            <person name="Xu J."/>
            <person name="Sun C."/>
            <person name="Zhou S."/>
            <person name="Xu H."/>
            <person name="Nelson D.R."/>
            <person name="Qian J."/>
            <person name="Song J."/>
            <person name="Luo H."/>
            <person name="Xiang L."/>
            <person name="Li Y."/>
            <person name="Xu Z."/>
            <person name="Ji A."/>
            <person name="Wang L."/>
            <person name="Lu S."/>
            <person name="Hayward A."/>
            <person name="Sun W."/>
            <person name="Li X."/>
            <person name="Schwartz D.C."/>
            <person name="Wang Y."/>
            <person name="Chen S."/>
        </authorList>
    </citation>
    <scope>NUCLEOTIDE SEQUENCE [LARGE SCALE GENOMIC DNA]</scope>
    <source>
        <strain evidence="2 3">ZZ0214-1</strain>
    </source>
</reference>
<evidence type="ECO:0000313" key="2">
    <source>
        <dbReference type="EMBL" id="PIL25201.1"/>
    </source>
</evidence>
<dbReference type="Proteomes" id="UP000230002">
    <property type="component" value="Unassembled WGS sequence"/>
</dbReference>
<feature type="compositionally biased region" description="Pro residues" evidence="1">
    <location>
        <begin position="166"/>
        <end position="177"/>
    </location>
</feature>
<comment type="caution">
    <text evidence="2">The sequence shown here is derived from an EMBL/GenBank/DDBJ whole genome shotgun (WGS) entry which is preliminary data.</text>
</comment>
<accession>A0A2G8RUL5</accession>
<evidence type="ECO:0000256" key="1">
    <source>
        <dbReference type="SAM" id="MobiDB-lite"/>
    </source>
</evidence>
<keyword evidence="3" id="KW-1185">Reference proteome</keyword>
<gene>
    <name evidence="2" type="ORF">GSI_13090</name>
</gene>
<evidence type="ECO:0000313" key="3">
    <source>
        <dbReference type="Proteomes" id="UP000230002"/>
    </source>
</evidence>
<sequence length="273" mass="29341">MKAETPARHVANPHVDRDVTMADAAAGEPSTSASPSRSNPRAMKRKANVMGSEAPAGSDRLREDAALHTTVPKEYQTGQSLFDGLSRGVETSRASRTSTAAPARYVNFHGSYTIVMDPDVRGERRVKRVVDELKQSGKLRFGNLVKRESEKSRGGHARTFWCACDSPPPPQKHPSPSPTTRDASPSAAIASSQAGALLKRTQSTLVGWLAKSQSKEKSGDEALPVPPPGCGGTITVSAVTDFSHPLGRMGIEGQKIAVRVEHPGRDFKRVLEW</sequence>
<dbReference type="AlphaFoldDB" id="A0A2G8RUL5"/>
<dbReference type="OrthoDB" id="2753535at2759"/>
<dbReference type="EMBL" id="AYKW01000056">
    <property type="protein sequence ID" value="PIL25201.1"/>
    <property type="molecule type" value="Genomic_DNA"/>
</dbReference>
<organism evidence="2 3">
    <name type="scientific">Ganoderma sinense ZZ0214-1</name>
    <dbReference type="NCBI Taxonomy" id="1077348"/>
    <lineage>
        <taxon>Eukaryota</taxon>
        <taxon>Fungi</taxon>
        <taxon>Dikarya</taxon>
        <taxon>Basidiomycota</taxon>
        <taxon>Agaricomycotina</taxon>
        <taxon>Agaricomycetes</taxon>
        <taxon>Polyporales</taxon>
        <taxon>Polyporaceae</taxon>
        <taxon>Ganoderma</taxon>
    </lineage>
</organism>
<feature type="region of interest" description="Disordered" evidence="1">
    <location>
        <begin position="160"/>
        <end position="192"/>
    </location>
</feature>
<feature type="compositionally biased region" description="Low complexity" evidence="1">
    <location>
        <begin position="183"/>
        <end position="192"/>
    </location>
</feature>
<proteinExistence type="predicted"/>
<name>A0A2G8RUL5_9APHY</name>
<feature type="compositionally biased region" description="Polar residues" evidence="1">
    <location>
        <begin position="29"/>
        <end position="39"/>
    </location>
</feature>
<feature type="region of interest" description="Disordered" evidence="1">
    <location>
        <begin position="1"/>
        <end position="61"/>
    </location>
</feature>